<accession>A0A2D0JMH6</accession>
<dbReference type="Proteomes" id="UP000221980">
    <property type="component" value="Unassembled WGS sequence"/>
</dbReference>
<keyword evidence="2" id="KW-1185">Reference proteome</keyword>
<dbReference type="EMBL" id="NITZ01000018">
    <property type="protein sequence ID" value="PHM47457.1"/>
    <property type="molecule type" value="Genomic_DNA"/>
</dbReference>
<proteinExistence type="predicted"/>
<reference evidence="1 2" key="1">
    <citation type="journal article" date="2017" name="Nat. Microbiol.">
        <title>Natural product diversity associated with the nematode symbionts Photorhabdus and Xenorhabdus.</title>
        <authorList>
            <person name="Tobias N.J."/>
            <person name="Wolff H."/>
            <person name="Djahanschiri B."/>
            <person name="Grundmann F."/>
            <person name="Kronenwerth M."/>
            <person name="Shi Y.M."/>
            <person name="Simonyi S."/>
            <person name="Grun P."/>
            <person name="Shapiro-Ilan D."/>
            <person name="Pidot S.J."/>
            <person name="Stinear T.P."/>
            <person name="Ebersberger I."/>
            <person name="Bode H.B."/>
        </authorList>
    </citation>
    <scope>NUCLEOTIDE SEQUENCE [LARGE SCALE GENOMIC DNA]</scope>
    <source>
        <strain evidence="1 2">DSM 17902</strain>
    </source>
</reference>
<organism evidence="1 2">
    <name type="scientific">Xenorhabdus miraniensis</name>
    <dbReference type="NCBI Taxonomy" id="351674"/>
    <lineage>
        <taxon>Bacteria</taxon>
        <taxon>Pseudomonadati</taxon>
        <taxon>Pseudomonadota</taxon>
        <taxon>Gammaproteobacteria</taxon>
        <taxon>Enterobacterales</taxon>
        <taxon>Morganellaceae</taxon>
        <taxon>Xenorhabdus</taxon>
    </lineage>
</organism>
<evidence type="ECO:0000313" key="1">
    <source>
        <dbReference type="EMBL" id="PHM47457.1"/>
    </source>
</evidence>
<evidence type="ECO:0000313" key="2">
    <source>
        <dbReference type="Proteomes" id="UP000221980"/>
    </source>
</evidence>
<comment type="caution">
    <text evidence="1">The sequence shown here is derived from an EMBL/GenBank/DDBJ whole genome shotgun (WGS) entry which is preliminary data.</text>
</comment>
<dbReference type="OrthoDB" id="6437620at2"/>
<sequence length="636" mass="69302">MAVPNNKITLTTINKDDLVIGQNVSFTVTLSSDQTISPNSKVTINNTSHNIKFTENSVDLTYKTGNLKATATLSFTILSTASDGSPITFEVDTTATAGSKPFPATPFTGKAKAASKKTMKISINPKADLVIGQYVSFIVTLNSDTSILMGNSITINSNHSKNIEFDANTVAITLRDGALTATAELGFTVLSSAQDDSEITFDVETDATTADKATFPPVHFQGKANEIDISSLALFVEKPYLQVPINTGIPKPQYTAIYTTLKNKNTHKELVGTPVFITSQQQNKMEEFDFKDTNNSKSLSLEKVGPMGKGLILTSDENGLVRFYLYTKESLVSTLKLLTLILTNDENGAMALAKVTIYAVNYINTGYLKSIGIPNIVGKDPTNLVANISESGFLTIIYSYPGASVGDVILFFVNSNYTGHSVTINDPAKQFGNYVELPYSIFTIGNTSNFSYTAIKPNGDALYSIPLPVTYLGGVPYEPASSVKRNYELCLVHTSLGVDPNNIIPPDNDISYSNIMQYPGYTHKGLFIEIIRSNTINSKAKIYPVPLNVSDITLNMYVNSDNKSFTLSYTTPISLTNIGGSGNKDSIFFHIPYDDIVGVQWRGNISFDYEFFKDETKQHSKIWNGYIGTVPTTGDN</sequence>
<name>A0A2D0JMH6_9GAMM</name>
<dbReference type="RefSeq" id="WP_099115175.1">
    <property type="nucleotide sequence ID" value="NZ_CAWNQI010000049.1"/>
</dbReference>
<gene>
    <name evidence="1" type="ORF">Xmir_03199</name>
</gene>
<dbReference type="AlphaFoldDB" id="A0A2D0JMH6"/>
<protein>
    <submittedName>
        <fullName evidence="1">Uncharacterized protein</fullName>
    </submittedName>
</protein>